<keyword evidence="2 5" id="KW-0479">Metal-binding</keyword>
<dbReference type="InterPro" id="IPR036291">
    <property type="entry name" value="NAD(P)-bd_dom_sf"/>
</dbReference>
<proteinExistence type="inferred from homology"/>
<dbReference type="InterPro" id="IPR050129">
    <property type="entry name" value="Zn_alcohol_dh"/>
</dbReference>
<evidence type="ECO:0000259" key="7">
    <source>
        <dbReference type="Pfam" id="PF00107"/>
    </source>
</evidence>
<comment type="similarity">
    <text evidence="5">Belongs to the zinc-containing alcohol dehydrogenase family.</text>
</comment>
<dbReference type="PROSITE" id="PS00059">
    <property type="entry name" value="ADH_ZINC"/>
    <property type="match status" value="1"/>
</dbReference>
<evidence type="ECO:0000259" key="8">
    <source>
        <dbReference type="Pfam" id="PF08240"/>
    </source>
</evidence>
<dbReference type="Gene3D" id="3.40.50.720">
    <property type="entry name" value="NAD(P)-binding Rossmann-like Domain"/>
    <property type="match status" value="1"/>
</dbReference>
<gene>
    <name evidence="9" type="ORF">GCM10023225_17710</name>
</gene>
<dbReference type="EMBL" id="BAABIL010000239">
    <property type="protein sequence ID" value="GAA4977525.1"/>
    <property type="molecule type" value="Genomic_DNA"/>
</dbReference>
<comment type="caution">
    <text evidence="9">The sequence shown here is derived from an EMBL/GenBank/DDBJ whole genome shotgun (WGS) entry which is preliminary data.</text>
</comment>
<dbReference type="SUPFAM" id="SSF51735">
    <property type="entry name" value="NAD(P)-binding Rossmann-fold domains"/>
    <property type="match status" value="1"/>
</dbReference>
<dbReference type="Proteomes" id="UP001501195">
    <property type="component" value="Unassembled WGS sequence"/>
</dbReference>
<organism evidence="9 10">
    <name type="scientific">Kineococcus glutinatus</name>
    <dbReference type="NCBI Taxonomy" id="1070872"/>
    <lineage>
        <taxon>Bacteria</taxon>
        <taxon>Bacillati</taxon>
        <taxon>Actinomycetota</taxon>
        <taxon>Actinomycetes</taxon>
        <taxon>Kineosporiales</taxon>
        <taxon>Kineosporiaceae</taxon>
        <taxon>Kineococcus</taxon>
    </lineage>
</organism>
<evidence type="ECO:0000313" key="10">
    <source>
        <dbReference type="Proteomes" id="UP001501195"/>
    </source>
</evidence>
<dbReference type="RefSeq" id="WP_345712111.1">
    <property type="nucleotide sequence ID" value="NZ_BAABIL010000239.1"/>
</dbReference>
<dbReference type="PANTHER" id="PTHR43401">
    <property type="entry name" value="L-THREONINE 3-DEHYDROGENASE"/>
    <property type="match status" value="1"/>
</dbReference>
<keyword evidence="10" id="KW-1185">Reference proteome</keyword>
<evidence type="ECO:0000313" key="9">
    <source>
        <dbReference type="EMBL" id="GAA4977525.1"/>
    </source>
</evidence>
<accession>A0ABP9HSF2</accession>
<keyword evidence="3 5" id="KW-0862">Zinc</keyword>
<dbReference type="SUPFAM" id="SSF50129">
    <property type="entry name" value="GroES-like"/>
    <property type="match status" value="1"/>
</dbReference>
<evidence type="ECO:0000256" key="4">
    <source>
        <dbReference type="ARBA" id="ARBA00023002"/>
    </source>
</evidence>
<protein>
    <submittedName>
        <fullName evidence="9">Alcohol dehydrogenase catalytic domain-containing protein</fullName>
    </submittedName>
</protein>
<comment type="cofactor">
    <cofactor evidence="1 5">
        <name>Zn(2+)</name>
        <dbReference type="ChEBI" id="CHEBI:29105"/>
    </cofactor>
</comment>
<feature type="domain" description="Alcohol dehydrogenase-like C-terminal" evidence="7">
    <location>
        <begin position="204"/>
        <end position="325"/>
    </location>
</feature>
<name>A0ABP9HSF2_9ACTN</name>
<keyword evidence="4" id="KW-0560">Oxidoreductase</keyword>
<dbReference type="InterPro" id="IPR002328">
    <property type="entry name" value="ADH_Zn_CS"/>
</dbReference>
<evidence type="ECO:0000256" key="5">
    <source>
        <dbReference type="RuleBase" id="RU361277"/>
    </source>
</evidence>
<feature type="domain" description="Alcohol dehydrogenase-like N-terminal" evidence="8">
    <location>
        <begin position="53"/>
        <end position="165"/>
    </location>
</feature>
<feature type="region of interest" description="Disordered" evidence="6">
    <location>
        <begin position="1"/>
        <end position="27"/>
    </location>
</feature>
<sequence length="365" mass="37129">MTAQQVAPDAREEGLRAGGTAAGTGDVPRRGRAVLVNGPGELSLVEVDVPEPGPGEVLVRIAWCGICGSDREVLAGSRPAQFVRYPVIPGHEWSGTVAAVGAGVDAGLVGRGVVGEGIRPSRTNPASVVGDVAGSDTPYEETGFTLPGGWSDYLLLPSDLLHVLPEGADLRAAAGIEPAACVAEAVLLADLTVGSKVAVIGAGALGLLATQLLKGAGAEVTVLHHNDSREELARRCGAAHYAISGSAGEDGLFGTFDAVVEAAGVPGVARLATRLGRPGARVVLTGIPGEDADDLSSLELVTSQVHVLTVFGAPTRAWAYAVRAFAQGILDPSVIVTHEFGLEDAAEALDLLGRRSGALKVLLHP</sequence>
<dbReference type="InterPro" id="IPR011032">
    <property type="entry name" value="GroES-like_sf"/>
</dbReference>
<evidence type="ECO:0000256" key="6">
    <source>
        <dbReference type="SAM" id="MobiDB-lite"/>
    </source>
</evidence>
<dbReference type="InterPro" id="IPR013154">
    <property type="entry name" value="ADH-like_N"/>
</dbReference>
<dbReference type="InterPro" id="IPR013149">
    <property type="entry name" value="ADH-like_C"/>
</dbReference>
<dbReference type="Gene3D" id="3.90.180.10">
    <property type="entry name" value="Medium-chain alcohol dehydrogenases, catalytic domain"/>
    <property type="match status" value="1"/>
</dbReference>
<evidence type="ECO:0000256" key="1">
    <source>
        <dbReference type="ARBA" id="ARBA00001947"/>
    </source>
</evidence>
<dbReference type="Pfam" id="PF00107">
    <property type="entry name" value="ADH_zinc_N"/>
    <property type="match status" value="1"/>
</dbReference>
<dbReference type="Pfam" id="PF08240">
    <property type="entry name" value="ADH_N"/>
    <property type="match status" value="1"/>
</dbReference>
<evidence type="ECO:0000256" key="3">
    <source>
        <dbReference type="ARBA" id="ARBA00022833"/>
    </source>
</evidence>
<dbReference type="PANTHER" id="PTHR43401:SF2">
    <property type="entry name" value="L-THREONINE 3-DEHYDROGENASE"/>
    <property type="match status" value="1"/>
</dbReference>
<evidence type="ECO:0000256" key="2">
    <source>
        <dbReference type="ARBA" id="ARBA00022723"/>
    </source>
</evidence>
<reference evidence="10" key="1">
    <citation type="journal article" date="2019" name="Int. J. Syst. Evol. Microbiol.">
        <title>The Global Catalogue of Microorganisms (GCM) 10K type strain sequencing project: providing services to taxonomists for standard genome sequencing and annotation.</title>
        <authorList>
            <consortium name="The Broad Institute Genomics Platform"/>
            <consortium name="The Broad Institute Genome Sequencing Center for Infectious Disease"/>
            <person name="Wu L."/>
            <person name="Ma J."/>
        </authorList>
    </citation>
    <scope>NUCLEOTIDE SEQUENCE [LARGE SCALE GENOMIC DNA]</scope>
    <source>
        <strain evidence="10">JCM 18126</strain>
    </source>
</reference>